<feature type="domain" description="Methyltransferase" evidence="4">
    <location>
        <begin position="58"/>
        <end position="147"/>
    </location>
</feature>
<dbReference type="OrthoDB" id="9800454at2"/>
<proteinExistence type="predicted"/>
<dbReference type="SUPFAM" id="SSF53335">
    <property type="entry name" value="S-adenosyl-L-methionine-dependent methyltransferases"/>
    <property type="match status" value="1"/>
</dbReference>
<dbReference type="Proteomes" id="UP000292209">
    <property type="component" value="Unassembled WGS sequence"/>
</dbReference>
<dbReference type="EMBL" id="SGXG01000001">
    <property type="protein sequence ID" value="RZS95173.1"/>
    <property type="molecule type" value="Genomic_DNA"/>
</dbReference>
<gene>
    <name evidence="5" type="ORF">BC751_0689</name>
</gene>
<evidence type="ECO:0000256" key="3">
    <source>
        <dbReference type="ARBA" id="ARBA00022691"/>
    </source>
</evidence>
<dbReference type="GO" id="GO:0032259">
    <property type="term" value="P:methylation"/>
    <property type="evidence" value="ECO:0007669"/>
    <property type="project" value="UniProtKB-KW"/>
</dbReference>
<dbReference type="PANTHER" id="PTHR43464:SF19">
    <property type="entry name" value="UBIQUINONE BIOSYNTHESIS O-METHYLTRANSFERASE, MITOCHONDRIAL"/>
    <property type="match status" value="1"/>
</dbReference>
<comment type="caution">
    <text evidence="5">The sequence shown here is derived from an EMBL/GenBank/DDBJ whole genome shotgun (WGS) entry which is preliminary data.</text>
</comment>
<evidence type="ECO:0000256" key="1">
    <source>
        <dbReference type="ARBA" id="ARBA00022603"/>
    </source>
</evidence>
<dbReference type="Pfam" id="PF13847">
    <property type="entry name" value="Methyltransf_31"/>
    <property type="match status" value="1"/>
</dbReference>
<accession>A0A4Q7P570</accession>
<name>A0A4Q7P570_9BACT</name>
<keyword evidence="6" id="KW-1185">Reference proteome</keyword>
<dbReference type="InterPro" id="IPR029063">
    <property type="entry name" value="SAM-dependent_MTases_sf"/>
</dbReference>
<organism evidence="5 6">
    <name type="scientific">Cecembia calidifontis</name>
    <dbReference type="NCBI Taxonomy" id="1187080"/>
    <lineage>
        <taxon>Bacteria</taxon>
        <taxon>Pseudomonadati</taxon>
        <taxon>Bacteroidota</taxon>
        <taxon>Cytophagia</taxon>
        <taxon>Cytophagales</taxon>
        <taxon>Cyclobacteriaceae</taxon>
        <taxon>Cecembia</taxon>
    </lineage>
</organism>
<keyword evidence="2 5" id="KW-0808">Transferase</keyword>
<keyword evidence="1 5" id="KW-0489">Methyltransferase</keyword>
<protein>
    <submittedName>
        <fullName evidence="5">Methyltransferase family protein</fullName>
    </submittedName>
</protein>
<dbReference type="Gene3D" id="3.40.50.150">
    <property type="entry name" value="Vaccinia Virus protein VP39"/>
    <property type="match status" value="1"/>
</dbReference>
<evidence type="ECO:0000256" key="2">
    <source>
        <dbReference type="ARBA" id="ARBA00022679"/>
    </source>
</evidence>
<dbReference type="AlphaFoldDB" id="A0A4Q7P570"/>
<keyword evidence="3" id="KW-0949">S-adenosyl-L-methionine</keyword>
<dbReference type="GO" id="GO:0008168">
    <property type="term" value="F:methyltransferase activity"/>
    <property type="evidence" value="ECO:0007669"/>
    <property type="project" value="UniProtKB-KW"/>
</dbReference>
<reference evidence="5 6" key="1">
    <citation type="submission" date="2019-02" db="EMBL/GenBank/DDBJ databases">
        <title>Genomic Encyclopedia of Archaeal and Bacterial Type Strains, Phase II (KMG-II): from individual species to whole genera.</title>
        <authorList>
            <person name="Goeker M."/>
        </authorList>
    </citation>
    <scope>NUCLEOTIDE SEQUENCE [LARGE SCALE GENOMIC DNA]</scope>
    <source>
        <strain evidence="5 6">DSM 21411</strain>
    </source>
</reference>
<evidence type="ECO:0000259" key="4">
    <source>
        <dbReference type="Pfam" id="PF13847"/>
    </source>
</evidence>
<sequence>MKKFAQRSFEKEWMDDFESNGQVLEQTLKELKTINKLLGGNHVTTSALHQVLLKYPQKEYKIADLGCGGGDMIRIMAEWANENDHTCQFVGIDANPNIIEFAKNNLSDIPSATFQIQNVFAPEFENEVFDIITCTLFTHHFTDQELIGLFRTCLNKARLGIVVNDLHRHPVAYASIRLLTKFFSKSEMVKNDGPLSVKKAFVRTDLERILQASGIKNYQITWHWAFRWRLIIFCQ</sequence>
<evidence type="ECO:0000313" key="5">
    <source>
        <dbReference type="EMBL" id="RZS95173.1"/>
    </source>
</evidence>
<dbReference type="RefSeq" id="WP_130274317.1">
    <property type="nucleotide sequence ID" value="NZ_SGXG01000001.1"/>
</dbReference>
<dbReference type="InterPro" id="IPR025714">
    <property type="entry name" value="Methyltranfer_dom"/>
</dbReference>
<dbReference type="CDD" id="cd02440">
    <property type="entry name" value="AdoMet_MTases"/>
    <property type="match status" value="1"/>
</dbReference>
<dbReference type="PANTHER" id="PTHR43464">
    <property type="entry name" value="METHYLTRANSFERASE"/>
    <property type="match status" value="1"/>
</dbReference>
<evidence type="ECO:0000313" key="6">
    <source>
        <dbReference type="Proteomes" id="UP000292209"/>
    </source>
</evidence>